<evidence type="ECO:0000313" key="1">
    <source>
        <dbReference type="EMBL" id="SVB40001.1"/>
    </source>
</evidence>
<proteinExistence type="predicted"/>
<sequence>MSTSVRLFPAKALSPMEVTEKGISKLSR</sequence>
<organism evidence="1">
    <name type="scientific">marine metagenome</name>
    <dbReference type="NCBI Taxonomy" id="408172"/>
    <lineage>
        <taxon>unclassified sequences</taxon>
        <taxon>metagenomes</taxon>
        <taxon>ecological metagenomes</taxon>
    </lineage>
</organism>
<protein>
    <submittedName>
        <fullName evidence="1">Uncharacterized protein</fullName>
    </submittedName>
</protein>
<accession>A0A382DQI4</accession>
<reference evidence="1" key="1">
    <citation type="submission" date="2018-05" db="EMBL/GenBank/DDBJ databases">
        <authorList>
            <person name="Lanie J.A."/>
            <person name="Ng W.-L."/>
            <person name="Kazmierczak K.M."/>
            <person name="Andrzejewski T.M."/>
            <person name="Davidsen T.M."/>
            <person name="Wayne K.J."/>
            <person name="Tettelin H."/>
            <person name="Glass J.I."/>
            <person name="Rusch D."/>
            <person name="Podicherti R."/>
            <person name="Tsui H.-C.T."/>
            <person name="Winkler M.E."/>
        </authorList>
    </citation>
    <scope>NUCLEOTIDE SEQUENCE</scope>
</reference>
<feature type="non-terminal residue" evidence="1">
    <location>
        <position position="28"/>
    </location>
</feature>
<dbReference type="AlphaFoldDB" id="A0A382DQI4"/>
<name>A0A382DQI4_9ZZZZ</name>
<dbReference type="EMBL" id="UINC01040311">
    <property type="protein sequence ID" value="SVB40001.1"/>
    <property type="molecule type" value="Genomic_DNA"/>
</dbReference>
<gene>
    <name evidence="1" type="ORF">METZ01_LOCUS192855</name>
</gene>